<evidence type="ECO:0000256" key="2">
    <source>
        <dbReference type="ARBA" id="ARBA00023125"/>
    </source>
</evidence>
<name>A0A660L9D9_9ACTN</name>
<dbReference type="InterPro" id="IPR050204">
    <property type="entry name" value="AraC_XylS_family_regulators"/>
</dbReference>
<dbReference type="InterPro" id="IPR014710">
    <property type="entry name" value="RmlC-like_jellyroll"/>
</dbReference>
<keyword evidence="3" id="KW-0010">Activator</keyword>
<dbReference type="InterPro" id="IPR009057">
    <property type="entry name" value="Homeodomain-like_sf"/>
</dbReference>
<dbReference type="GO" id="GO:0003700">
    <property type="term" value="F:DNA-binding transcription factor activity"/>
    <property type="evidence" value="ECO:0007669"/>
    <property type="project" value="InterPro"/>
</dbReference>
<dbReference type="InterPro" id="IPR018062">
    <property type="entry name" value="HTH_AraC-typ_CS"/>
</dbReference>
<dbReference type="SUPFAM" id="SSF51215">
    <property type="entry name" value="Regulatory protein AraC"/>
    <property type="match status" value="1"/>
</dbReference>
<comment type="caution">
    <text evidence="6">The sequence shown here is derived from an EMBL/GenBank/DDBJ whole genome shotgun (WGS) entry which is preliminary data.</text>
</comment>
<dbReference type="PROSITE" id="PS00041">
    <property type="entry name" value="HTH_ARAC_FAMILY_1"/>
    <property type="match status" value="1"/>
</dbReference>
<keyword evidence="2" id="KW-0238">DNA-binding</keyword>
<evidence type="ECO:0000256" key="1">
    <source>
        <dbReference type="ARBA" id="ARBA00023015"/>
    </source>
</evidence>
<reference evidence="6 7" key="1">
    <citation type="submission" date="2018-10" db="EMBL/GenBank/DDBJ databases">
        <title>Genomic Encyclopedia of Archaeal and Bacterial Type Strains, Phase II (KMG-II): from individual species to whole genera.</title>
        <authorList>
            <person name="Goeker M."/>
        </authorList>
    </citation>
    <scope>NUCLEOTIDE SEQUENCE [LARGE SCALE GENOMIC DNA]</scope>
    <source>
        <strain evidence="6 7">DSM 14954</strain>
    </source>
</reference>
<evidence type="ECO:0000256" key="4">
    <source>
        <dbReference type="ARBA" id="ARBA00023163"/>
    </source>
</evidence>
<dbReference type="OrthoDB" id="241790at2"/>
<accession>A0A660L9D9</accession>
<evidence type="ECO:0000313" key="7">
    <source>
        <dbReference type="Proteomes" id="UP000278962"/>
    </source>
</evidence>
<dbReference type="PANTHER" id="PTHR46796:SF7">
    <property type="entry name" value="ARAC FAMILY TRANSCRIPTIONAL REGULATOR"/>
    <property type="match status" value="1"/>
</dbReference>
<dbReference type="InterPro" id="IPR032783">
    <property type="entry name" value="AraC_lig"/>
</dbReference>
<dbReference type="SMART" id="SM00342">
    <property type="entry name" value="HTH_ARAC"/>
    <property type="match status" value="1"/>
</dbReference>
<keyword evidence="1" id="KW-0805">Transcription regulation</keyword>
<proteinExistence type="predicted"/>
<dbReference type="RefSeq" id="WP_121248237.1">
    <property type="nucleotide sequence ID" value="NZ_RBIL01000001.1"/>
</dbReference>
<dbReference type="GO" id="GO:0043565">
    <property type="term" value="F:sequence-specific DNA binding"/>
    <property type="evidence" value="ECO:0007669"/>
    <property type="project" value="InterPro"/>
</dbReference>
<dbReference type="AlphaFoldDB" id="A0A660L9D9"/>
<dbReference type="Proteomes" id="UP000278962">
    <property type="component" value="Unassembled WGS sequence"/>
</dbReference>
<dbReference type="Gene3D" id="2.60.120.10">
    <property type="entry name" value="Jelly Rolls"/>
    <property type="match status" value="1"/>
</dbReference>
<dbReference type="Pfam" id="PF12833">
    <property type="entry name" value="HTH_18"/>
    <property type="match status" value="1"/>
</dbReference>
<dbReference type="EMBL" id="RBIL01000001">
    <property type="protein sequence ID" value="RKQ90996.1"/>
    <property type="molecule type" value="Genomic_DNA"/>
</dbReference>
<dbReference type="Gene3D" id="1.10.10.60">
    <property type="entry name" value="Homeodomain-like"/>
    <property type="match status" value="2"/>
</dbReference>
<evidence type="ECO:0000313" key="6">
    <source>
        <dbReference type="EMBL" id="RKQ90996.1"/>
    </source>
</evidence>
<gene>
    <name evidence="6" type="ORF">C8N24_0812</name>
</gene>
<dbReference type="InterPro" id="IPR018060">
    <property type="entry name" value="HTH_AraC"/>
</dbReference>
<keyword evidence="4" id="KW-0804">Transcription</keyword>
<keyword evidence="7" id="KW-1185">Reference proteome</keyword>
<dbReference type="PANTHER" id="PTHR46796">
    <property type="entry name" value="HTH-TYPE TRANSCRIPTIONAL ACTIVATOR RHAS-RELATED"/>
    <property type="match status" value="1"/>
</dbReference>
<dbReference type="InterPro" id="IPR037923">
    <property type="entry name" value="HTH-like"/>
</dbReference>
<feature type="domain" description="HTH araC/xylS-type" evidence="5">
    <location>
        <begin position="192"/>
        <end position="290"/>
    </location>
</feature>
<protein>
    <submittedName>
        <fullName evidence="6">AraC family transcriptional regulator</fullName>
    </submittedName>
</protein>
<dbReference type="PROSITE" id="PS01124">
    <property type="entry name" value="HTH_ARAC_FAMILY_2"/>
    <property type="match status" value="1"/>
</dbReference>
<evidence type="ECO:0000259" key="5">
    <source>
        <dbReference type="PROSITE" id="PS01124"/>
    </source>
</evidence>
<evidence type="ECO:0000256" key="3">
    <source>
        <dbReference type="ARBA" id="ARBA00023159"/>
    </source>
</evidence>
<dbReference type="SUPFAM" id="SSF46689">
    <property type="entry name" value="Homeodomain-like"/>
    <property type="match status" value="2"/>
</dbReference>
<sequence length="293" mass="31519">MTQADVLEDVLAVTGVRGVLGARIDAGDDWAWHACEVSTAAFHAVTHGSAWFSVAGGEPFELRAGDVILLPHGTEHALGSDPRVLERTSSMAEDAGAGVYRIGSGATRAHILCAHYEYDTPPFASLPDLVVLRGADELEDTLRLIARELVDPRPATAVILNSMVDVLLVQLLRAWLPTQPSWLGALRDPVVGAAVAKLHADPARDWTTATLARETAVSRATLTRRFASTLGESPGAYLTRWRMDLAARRLRDSDDSLEQVAAAVGYTSVYAFSRAFSRARAVPPGRFRAAARV</sequence>
<organism evidence="6 7">
    <name type="scientific">Solirubrobacter pauli</name>
    <dbReference type="NCBI Taxonomy" id="166793"/>
    <lineage>
        <taxon>Bacteria</taxon>
        <taxon>Bacillati</taxon>
        <taxon>Actinomycetota</taxon>
        <taxon>Thermoleophilia</taxon>
        <taxon>Solirubrobacterales</taxon>
        <taxon>Solirubrobacteraceae</taxon>
        <taxon>Solirubrobacter</taxon>
    </lineage>
</organism>
<dbReference type="Pfam" id="PF12852">
    <property type="entry name" value="Cupin_6"/>
    <property type="match status" value="1"/>
</dbReference>